<organism evidence="5 6">
    <name type="scientific">Chimaeribacter californicus</name>
    <dbReference type="NCBI Taxonomy" id="2060067"/>
    <lineage>
        <taxon>Bacteria</taxon>
        <taxon>Pseudomonadati</taxon>
        <taxon>Pseudomonadota</taxon>
        <taxon>Gammaproteobacteria</taxon>
        <taxon>Enterobacterales</taxon>
        <taxon>Yersiniaceae</taxon>
        <taxon>Chimaeribacter</taxon>
    </lineage>
</organism>
<keyword evidence="2" id="KW-0238">DNA-binding</keyword>
<dbReference type="InterPro" id="IPR011051">
    <property type="entry name" value="RmlC_Cupin_sf"/>
</dbReference>
<dbReference type="AlphaFoldDB" id="A0A2N5E8A1"/>
<dbReference type="InterPro" id="IPR014710">
    <property type="entry name" value="RmlC-like_jellyroll"/>
</dbReference>
<dbReference type="EMBL" id="PJZF01000006">
    <property type="protein sequence ID" value="PLR37876.1"/>
    <property type="molecule type" value="Genomic_DNA"/>
</dbReference>
<name>A0A2N5E8A1_9GAMM</name>
<dbReference type="InterPro" id="IPR009057">
    <property type="entry name" value="Homeodomain-like_sf"/>
</dbReference>
<reference evidence="5 6" key="1">
    <citation type="submission" date="2017-12" db="EMBL/GenBank/DDBJ databases">
        <title>Characterization of six clinical isolates of Enterochimera gen. nov., a novel genus of the Yersiniaciae family and the three species Enterochimera arupensis sp. nov., Enterochimera coloradensis sp. nov, and Enterochimera californica sp. nov.</title>
        <authorList>
            <person name="Rossi A."/>
            <person name="Fisher M."/>
        </authorList>
    </citation>
    <scope>NUCLEOTIDE SEQUENCE [LARGE SCALE GENOMIC DNA]</scope>
    <source>
        <strain evidence="6">2015-Iso6</strain>
    </source>
</reference>
<dbReference type="GO" id="GO:0043565">
    <property type="term" value="F:sequence-specific DNA binding"/>
    <property type="evidence" value="ECO:0007669"/>
    <property type="project" value="InterPro"/>
</dbReference>
<dbReference type="Gene3D" id="2.60.120.10">
    <property type="entry name" value="Jelly Rolls"/>
    <property type="match status" value="1"/>
</dbReference>
<evidence type="ECO:0000313" key="5">
    <source>
        <dbReference type="EMBL" id="PLR37876.1"/>
    </source>
</evidence>
<dbReference type="Proteomes" id="UP000234240">
    <property type="component" value="Unassembled WGS sequence"/>
</dbReference>
<dbReference type="OrthoDB" id="2547276at2"/>
<evidence type="ECO:0000256" key="3">
    <source>
        <dbReference type="ARBA" id="ARBA00023163"/>
    </source>
</evidence>
<evidence type="ECO:0000256" key="1">
    <source>
        <dbReference type="ARBA" id="ARBA00023015"/>
    </source>
</evidence>
<keyword evidence="1" id="KW-0805">Transcription regulation</keyword>
<dbReference type="GO" id="GO:0003700">
    <property type="term" value="F:DNA-binding transcription factor activity"/>
    <property type="evidence" value="ECO:0007669"/>
    <property type="project" value="InterPro"/>
</dbReference>
<feature type="domain" description="HTH araC/xylS-type" evidence="4">
    <location>
        <begin position="180"/>
        <end position="278"/>
    </location>
</feature>
<dbReference type="InterPro" id="IPR003313">
    <property type="entry name" value="AraC-bd"/>
</dbReference>
<keyword evidence="6" id="KW-1185">Reference proteome</keyword>
<gene>
    <name evidence="5" type="ORF">CYR55_09155</name>
</gene>
<dbReference type="InterPro" id="IPR018060">
    <property type="entry name" value="HTH_AraC"/>
</dbReference>
<dbReference type="InterPro" id="IPR050204">
    <property type="entry name" value="AraC_XylS_family_regulators"/>
</dbReference>
<dbReference type="Pfam" id="PF12833">
    <property type="entry name" value="HTH_18"/>
    <property type="match status" value="1"/>
</dbReference>
<comment type="caution">
    <text evidence="5">The sequence shown here is derived from an EMBL/GenBank/DDBJ whole genome shotgun (WGS) entry which is preliminary data.</text>
</comment>
<evidence type="ECO:0000313" key="6">
    <source>
        <dbReference type="Proteomes" id="UP000234240"/>
    </source>
</evidence>
<dbReference type="PANTHER" id="PTHR46796">
    <property type="entry name" value="HTH-TYPE TRANSCRIPTIONAL ACTIVATOR RHAS-RELATED"/>
    <property type="match status" value="1"/>
</dbReference>
<dbReference type="SUPFAM" id="SSF51182">
    <property type="entry name" value="RmlC-like cupins"/>
    <property type="match status" value="1"/>
</dbReference>
<accession>A0A2N5E8A1</accession>
<keyword evidence="3" id="KW-0804">Transcription</keyword>
<protein>
    <submittedName>
        <fullName evidence="5">AraC family transcriptional regulator</fullName>
    </submittedName>
</protein>
<dbReference type="SMART" id="SM00342">
    <property type="entry name" value="HTH_ARAC"/>
    <property type="match status" value="1"/>
</dbReference>
<dbReference type="Pfam" id="PF02311">
    <property type="entry name" value="AraC_binding"/>
    <property type="match status" value="1"/>
</dbReference>
<dbReference type="InterPro" id="IPR018062">
    <property type="entry name" value="HTH_AraC-typ_CS"/>
</dbReference>
<dbReference type="PROSITE" id="PS01124">
    <property type="entry name" value="HTH_ARAC_FAMILY_2"/>
    <property type="match status" value="1"/>
</dbReference>
<sequence>MDIKLSQDFFLSDAHAFCLFKLNNQAMADIHGHEFDELVIVCGGCGFHVVNDQVELIHQGDFFYVSANDVHYYNQTSQLSLINILIHKQRTFYFIYHIDDLLASVKKYTSPSTHYYPSLDENELNQVIADAAAVSERRDDCYDRAYFAHTESRLLSIFTTLYQSVEHAAHRTTHGGNGVLYLLNYIRQNYSQSINWQNLCEIAGLSPRTMYRAFNDLTGSTPQKFQQIYRLLKAQEKLRTTDLPVKTIAAHCGFSHAPHLTEMYKKQFSRTPTQERQLSRSVSVL</sequence>
<evidence type="ECO:0000256" key="2">
    <source>
        <dbReference type="ARBA" id="ARBA00023125"/>
    </source>
</evidence>
<dbReference type="PANTHER" id="PTHR46796:SF13">
    <property type="entry name" value="HTH-TYPE TRANSCRIPTIONAL ACTIVATOR RHAS"/>
    <property type="match status" value="1"/>
</dbReference>
<proteinExistence type="predicted"/>
<dbReference type="RefSeq" id="WP_101815838.1">
    <property type="nucleotide sequence ID" value="NZ_PJZF01000006.1"/>
</dbReference>
<dbReference type="PROSITE" id="PS00041">
    <property type="entry name" value="HTH_ARAC_FAMILY_1"/>
    <property type="match status" value="1"/>
</dbReference>
<dbReference type="SUPFAM" id="SSF46689">
    <property type="entry name" value="Homeodomain-like"/>
    <property type="match status" value="2"/>
</dbReference>
<evidence type="ECO:0000259" key="4">
    <source>
        <dbReference type="PROSITE" id="PS01124"/>
    </source>
</evidence>
<dbReference type="Gene3D" id="1.10.10.60">
    <property type="entry name" value="Homeodomain-like"/>
    <property type="match status" value="1"/>
</dbReference>